<feature type="domain" description="LsmAD" evidence="3">
    <location>
        <begin position="255"/>
        <end position="324"/>
    </location>
</feature>
<feature type="compositionally biased region" description="Basic and acidic residues" evidence="2">
    <location>
        <begin position="362"/>
        <end position="373"/>
    </location>
</feature>
<dbReference type="InterPro" id="IPR025852">
    <property type="entry name" value="SM_dom_ATX"/>
</dbReference>
<dbReference type="InterPro" id="IPR009604">
    <property type="entry name" value="LsmAD_domain"/>
</dbReference>
<feature type="compositionally biased region" description="Low complexity" evidence="2">
    <location>
        <begin position="682"/>
        <end position="695"/>
    </location>
</feature>
<dbReference type="InterPro" id="IPR009818">
    <property type="entry name" value="PAM2_motif"/>
</dbReference>
<feature type="region of interest" description="Disordered" evidence="2">
    <location>
        <begin position="1020"/>
        <end position="1067"/>
    </location>
</feature>
<feature type="compositionally biased region" description="Pro residues" evidence="2">
    <location>
        <begin position="759"/>
        <end position="769"/>
    </location>
</feature>
<feature type="region of interest" description="Disordered" evidence="2">
    <location>
        <begin position="299"/>
        <end position="769"/>
    </location>
</feature>
<gene>
    <name evidence="4" type="ORF">ATANTOWER_015158</name>
</gene>
<dbReference type="Pfam" id="PF06741">
    <property type="entry name" value="LsmAD"/>
    <property type="match status" value="1"/>
</dbReference>
<protein>
    <recommendedName>
        <fullName evidence="3">LsmAD domain-containing protein</fullName>
    </recommendedName>
</protein>
<accession>A0ABU7BMY1</accession>
<dbReference type="SMART" id="SM01272">
    <property type="entry name" value="LsmAD"/>
    <property type="match status" value="1"/>
</dbReference>
<sequence length="1089" mass="114854">MKSLFSHRVREKCTSTPPPPSSRFPVSRARIESTVPKLRLQDRGKKVNPGGKASEQQSGSGGRKATNGTSGPGGMSSPVSGGRTPAGRNRSSAKPSFQSSPVFEGVYNNARMLHFLTAVVGSTCELSVKSGSVFEGIFRTLSSRCELAVDAVHKHNEEEGSTSGPPRREDITDTMIFSPSDLVTMICRDVDLNYATRDTFTDTAISSSRINGEHKEKVLQKWEGGDSNGESFDLENDASNGWDANDMFRYNEVKYGVTSTYDSSLSMYTVPLERGNSEVYRQREARAARLASEIESSPQYRHRVGLENDEGKSEEEKYSSVVRDGSDREKGRESPRDRGSEKGRDSPGASSREGKYIPLPQRQREMNRERAERGPGGPPPHSRLGGGYRSNPSSSLSSPRPPLPSAAGPQPGVAPSERSSPLSSRGGAYTPHHPQGSPSPGSGTASPYTPASPGGSAATPASASAATSPSSPPAPHGHAVPHSHSLPLSLSDASRPVNGVSARTSPKTQRPPQSSRTNRAPNTHPQSTATRSPKSGSAQDTPYLDTSSVSLSAQKTSGPAPLFPVDVNEILGAAAKERSAESPGSTEDGKNSKAPSVQQRSQIEELRKFGKEFRLQSCGVGSSSPAAATPPSVSEMSQPGSAKPPSDAHPPSEPKPQPPAPSPSQSQPQHSPALSEEPTKDTTTTLGTAAATTAAPIPDRQSPATPQPARTPGAEDVRSESAERTDGVADQVKKSTLNPNAKEFNPTKTQMPMTKPSTAPTPPRPTPPSPVVLQHPGGQGPLYNAPYLSYVSQIHPVQAPTMYQYTMSTVNQGKYPRGKVPTRPETSQMLQAAASAAGAPLVASPYPQSYLPYNPQQYSQQQVIQAMTPYPGQPMYSMLQGGARMIGQGSGPHPQALGPPGGPQFSAQGDGPQGPQQGIYAPQSFTHHSGAVHQPQPSSTPTGNQPPPQHAAPSPGQNAQSGPQPQSLYHSGPLSAPTPPNMAPGHTSPQGSYPIQGYSIHSHQGLSPAYPLGQLAQAHVQGAMPGPHHSGSHGQPQLVMLQTPQQGPGGVPQHPPHGPQQGPHQHFYIGHPQAMQVQTHPATFHPPGN</sequence>
<dbReference type="Pfam" id="PF07145">
    <property type="entry name" value="PAM2"/>
    <property type="match status" value="1"/>
</dbReference>
<feature type="compositionally biased region" description="Low complexity" evidence="2">
    <location>
        <begin position="663"/>
        <end position="672"/>
    </location>
</feature>
<comment type="similarity">
    <text evidence="1">Belongs to the ataxin-2 family.</text>
</comment>
<comment type="caution">
    <text evidence="4">The sequence shown here is derived from an EMBL/GenBank/DDBJ whole genome shotgun (WGS) entry which is preliminary data.</text>
</comment>
<organism evidence="4 5">
    <name type="scientific">Ataeniobius toweri</name>
    <dbReference type="NCBI Taxonomy" id="208326"/>
    <lineage>
        <taxon>Eukaryota</taxon>
        <taxon>Metazoa</taxon>
        <taxon>Chordata</taxon>
        <taxon>Craniata</taxon>
        <taxon>Vertebrata</taxon>
        <taxon>Euteleostomi</taxon>
        <taxon>Actinopterygii</taxon>
        <taxon>Neopterygii</taxon>
        <taxon>Teleostei</taxon>
        <taxon>Neoteleostei</taxon>
        <taxon>Acanthomorphata</taxon>
        <taxon>Ovalentaria</taxon>
        <taxon>Atherinomorphae</taxon>
        <taxon>Cyprinodontiformes</taxon>
        <taxon>Goodeidae</taxon>
        <taxon>Ataeniobius</taxon>
    </lineage>
</organism>
<feature type="compositionally biased region" description="Low complexity" evidence="2">
    <location>
        <begin position="622"/>
        <end position="634"/>
    </location>
</feature>
<dbReference type="InterPro" id="IPR045117">
    <property type="entry name" value="ATXN2-like"/>
</dbReference>
<proteinExistence type="inferred from homology"/>
<evidence type="ECO:0000256" key="2">
    <source>
        <dbReference type="SAM" id="MobiDB-lite"/>
    </source>
</evidence>
<feature type="compositionally biased region" description="Basic and acidic residues" evidence="2">
    <location>
        <begin position="713"/>
        <end position="733"/>
    </location>
</feature>
<reference evidence="4 5" key="1">
    <citation type="submission" date="2021-07" db="EMBL/GenBank/DDBJ databases">
        <authorList>
            <person name="Palmer J.M."/>
        </authorList>
    </citation>
    <scope>NUCLEOTIDE SEQUENCE [LARGE SCALE GENOMIC DNA]</scope>
    <source>
        <strain evidence="4 5">AT_MEX2019</strain>
        <tissue evidence="4">Muscle</tissue>
    </source>
</reference>
<evidence type="ECO:0000256" key="1">
    <source>
        <dbReference type="ARBA" id="ARBA00007503"/>
    </source>
</evidence>
<feature type="compositionally biased region" description="Basic and acidic residues" evidence="2">
    <location>
        <begin position="304"/>
        <end position="345"/>
    </location>
</feature>
<feature type="compositionally biased region" description="Low complexity" evidence="2">
    <location>
        <begin position="476"/>
        <end position="491"/>
    </location>
</feature>
<feature type="compositionally biased region" description="Polar residues" evidence="2">
    <location>
        <begin position="987"/>
        <end position="1005"/>
    </location>
</feature>
<feature type="compositionally biased region" description="Low complexity" evidence="2">
    <location>
        <begin position="389"/>
        <end position="398"/>
    </location>
</feature>
<feature type="compositionally biased region" description="Basic residues" evidence="2">
    <location>
        <begin position="1"/>
        <end position="10"/>
    </location>
</feature>
<dbReference type="EMBL" id="JAHUTI010059323">
    <property type="protein sequence ID" value="MED6250915.1"/>
    <property type="molecule type" value="Genomic_DNA"/>
</dbReference>
<evidence type="ECO:0000313" key="4">
    <source>
        <dbReference type="EMBL" id="MED6250915.1"/>
    </source>
</evidence>
<evidence type="ECO:0000259" key="3">
    <source>
        <dbReference type="SMART" id="SM01272"/>
    </source>
</evidence>
<feature type="compositionally biased region" description="Polar residues" evidence="2">
    <location>
        <begin position="89"/>
        <end position="101"/>
    </location>
</feature>
<feature type="compositionally biased region" description="Polar residues" evidence="2">
    <location>
        <begin position="501"/>
        <end position="557"/>
    </location>
</feature>
<name>A0ABU7BMY1_9TELE</name>
<feature type="region of interest" description="Disordered" evidence="2">
    <location>
        <begin position="883"/>
        <end position="1006"/>
    </location>
</feature>
<feature type="compositionally biased region" description="Basic and acidic residues" evidence="2">
    <location>
        <begin position="602"/>
        <end position="614"/>
    </location>
</feature>
<feature type="compositionally biased region" description="Pro residues" evidence="2">
    <location>
        <begin position="647"/>
        <end position="662"/>
    </location>
</feature>
<dbReference type="Pfam" id="PF14438">
    <property type="entry name" value="SM-ATX"/>
    <property type="match status" value="1"/>
</dbReference>
<dbReference type="PANTHER" id="PTHR12854:SF8">
    <property type="entry name" value="ATAXIN-2-LIKE PROTEIN"/>
    <property type="match status" value="1"/>
</dbReference>
<feature type="compositionally biased region" description="Low complexity" evidence="2">
    <location>
        <begin position="908"/>
        <end position="918"/>
    </location>
</feature>
<dbReference type="PANTHER" id="PTHR12854">
    <property type="entry name" value="ATAXIN 2-RELATED"/>
    <property type="match status" value="1"/>
</dbReference>
<feature type="compositionally biased region" description="Polar residues" evidence="2">
    <location>
        <begin position="955"/>
        <end position="969"/>
    </location>
</feature>
<dbReference type="Proteomes" id="UP001345963">
    <property type="component" value="Unassembled WGS sequence"/>
</dbReference>
<feature type="compositionally biased region" description="Low complexity" evidence="2">
    <location>
        <begin position="430"/>
        <end position="469"/>
    </location>
</feature>
<keyword evidence="5" id="KW-1185">Reference proteome</keyword>
<feature type="region of interest" description="Disordered" evidence="2">
    <location>
        <begin position="1"/>
        <end position="101"/>
    </location>
</feature>
<evidence type="ECO:0000313" key="5">
    <source>
        <dbReference type="Proteomes" id="UP001345963"/>
    </source>
</evidence>